<evidence type="ECO:0000313" key="6">
    <source>
        <dbReference type="EMBL" id="KAG9449846.1"/>
    </source>
</evidence>
<proteinExistence type="predicted"/>
<accession>A0AAV7EPN0</accession>
<dbReference type="PROSITE" id="PS50011">
    <property type="entry name" value="PROTEIN_KINASE_DOM"/>
    <property type="match status" value="1"/>
</dbReference>
<dbReference type="GO" id="GO:0004672">
    <property type="term" value="F:protein kinase activity"/>
    <property type="evidence" value="ECO:0007669"/>
    <property type="project" value="InterPro"/>
</dbReference>
<comment type="caution">
    <text evidence="6">The sequence shown here is derived from an EMBL/GenBank/DDBJ whole genome shotgun (WGS) entry which is preliminary data.</text>
</comment>
<dbReference type="Proteomes" id="UP000825729">
    <property type="component" value="Unassembled WGS sequence"/>
</dbReference>
<dbReference type="PANTHER" id="PTHR47973">
    <property type="entry name" value="CYSTEINE-RICH RECEPTOR-LIKE PROTEIN KINASE 3"/>
    <property type="match status" value="1"/>
</dbReference>
<gene>
    <name evidence="6" type="ORF">H6P81_009811</name>
</gene>
<dbReference type="InterPro" id="IPR008271">
    <property type="entry name" value="Ser/Thr_kinase_AS"/>
</dbReference>
<name>A0AAV7EPN0_ARIFI</name>
<sequence>MDIISRAKHRNLVQFLGYSLMGPETLLVYEYLPNNSLDHKLFDSERKKELDWQKRLTIIKGVAEGLQYLHHCCEGKIIHRDIKASNILLDVRCRPKIADFGLVRSFSAEDSHRTTGIAGTLGYMAPEYIARGILSEKVDVYSFGILMLEIISGKRNNKFSSADSVDTLVTAVWKHFQSGTLTQVVDESMDVNDIEEVRRVGQVALLCTQEIPSLRPTLTMVSKWLRQKDLEVPEPSKPPFLNEIGEYFLPSDSSLFCQSETKKNVEPR</sequence>
<protein>
    <recommendedName>
        <fullName evidence="5">Protein kinase domain-containing protein</fullName>
    </recommendedName>
</protein>
<dbReference type="EMBL" id="JAINDJ010000004">
    <property type="protein sequence ID" value="KAG9449846.1"/>
    <property type="molecule type" value="Genomic_DNA"/>
</dbReference>
<dbReference type="InterPro" id="IPR000719">
    <property type="entry name" value="Prot_kinase_dom"/>
</dbReference>
<keyword evidence="1" id="KW-0808">Transferase</keyword>
<keyword evidence="4" id="KW-0067">ATP-binding</keyword>
<dbReference type="AlphaFoldDB" id="A0AAV7EPN0"/>
<evidence type="ECO:0000313" key="7">
    <source>
        <dbReference type="Proteomes" id="UP000825729"/>
    </source>
</evidence>
<dbReference type="SUPFAM" id="SSF56112">
    <property type="entry name" value="Protein kinase-like (PK-like)"/>
    <property type="match status" value="1"/>
</dbReference>
<keyword evidence="7" id="KW-1185">Reference proteome</keyword>
<evidence type="ECO:0000259" key="5">
    <source>
        <dbReference type="PROSITE" id="PS50011"/>
    </source>
</evidence>
<dbReference type="FunFam" id="1.10.510.10:FF:000336">
    <property type="entry name" value="Cysteine-rich receptor-like protein kinase 2"/>
    <property type="match status" value="1"/>
</dbReference>
<dbReference type="PROSITE" id="PS00108">
    <property type="entry name" value="PROTEIN_KINASE_ST"/>
    <property type="match status" value="1"/>
</dbReference>
<keyword evidence="3" id="KW-0418">Kinase</keyword>
<evidence type="ECO:0000256" key="2">
    <source>
        <dbReference type="ARBA" id="ARBA00022741"/>
    </source>
</evidence>
<evidence type="ECO:0000256" key="3">
    <source>
        <dbReference type="ARBA" id="ARBA00022777"/>
    </source>
</evidence>
<organism evidence="6 7">
    <name type="scientific">Aristolochia fimbriata</name>
    <name type="common">White veined hardy Dutchman's pipe vine</name>
    <dbReference type="NCBI Taxonomy" id="158543"/>
    <lineage>
        <taxon>Eukaryota</taxon>
        <taxon>Viridiplantae</taxon>
        <taxon>Streptophyta</taxon>
        <taxon>Embryophyta</taxon>
        <taxon>Tracheophyta</taxon>
        <taxon>Spermatophyta</taxon>
        <taxon>Magnoliopsida</taxon>
        <taxon>Magnoliidae</taxon>
        <taxon>Piperales</taxon>
        <taxon>Aristolochiaceae</taxon>
        <taxon>Aristolochia</taxon>
    </lineage>
</organism>
<dbReference type="InterPro" id="IPR052059">
    <property type="entry name" value="CR_Ser/Thr_kinase"/>
</dbReference>
<dbReference type="Gene3D" id="3.30.200.20">
    <property type="entry name" value="Phosphorylase Kinase, domain 1"/>
    <property type="match status" value="1"/>
</dbReference>
<dbReference type="InterPro" id="IPR011009">
    <property type="entry name" value="Kinase-like_dom_sf"/>
</dbReference>
<keyword evidence="2" id="KW-0547">Nucleotide-binding</keyword>
<dbReference type="InterPro" id="IPR001245">
    <property type="entry name" value="Ser-Thr/Tyr_kinase_cat_dom"/>
</dbReference>
<feature type="domain" description="Protein kinase" evidence="5">
    <location>
        <begin position="1"/>
        <end position="225"/>
    </location>
</feature>
<evidence type="ECO:0000256" key="1">
    <source>
        <dbReference type="ARBA" id="ARBA00022679"/>
    </source>
</evidence>
<dbReference type="Pfam" id="PF07714">
    <property type="entry name" value="PK_Tyr_Ser-Thr"/>
    <property type="match status" value="1"/>
</dbReference>
<evidence type="ECO:0000256" key="4">
    <source>
        <dbReference type="ARBA" id="ARBA00022840"/>
    </source>
</evidence>
<dbReference type="GO" id="GO:0005524">
    <property type="term" value="F:ATP binding"/>
    <property type="evidence" value="ECO:0007669"/>
    <property type="project" value="UniProtKB-KW"/>
</dbReference>
<dbReference type="SMART" id="SM00220">
    <property type="entry name" value="S_TKc"/>
    <property type="match status" value="1"/>
</dbReference>
<reference evidence="6 7" key="1">
    <citation type="submission" date="2021-07" db="EMBL/GenBank/DDBJ databases">
        <title>The Aristolochia fimbriata genome: insights into angiosperm evolution, floral development and chemical biosynthesis.</title>
        <authorList>
            <person name="Jiao Y."/>
        </authorList>
    </citation>
    <scope>NUCLEOTIDE SEQUENCE [LARGE SCALE GENOMIC DNA]</scope>
    <source>
        <strain evidence="6">IBCAS-2021</strain>
        <tissue evidence="6">Leaf</tissue>
    </source>
</reference>
<dbReference type="Gene3D" id="1.10.510.10">
    <property type="entry name" value="Transferase(Phosphotransferase) domain 1"/>
    <property type="match status" value="1"/>
</dbReference>